<dbReference type="SMART" id="SM01329">
    <property type="entry name" value="Iso_dh"/>
    <property type="match status" value="1"/>
</dbReference>
<dbReference type="Gene3D" id="3.40.718.10">
    <property type="entry name" value="Isopropylmalate Dehydrogenase"/>
    <property type="match status" value="1"/>
</dbReference>
<dbReference type="FunCoup" id="A0A1Q6DW51">
    <property type="interactions" value="208"/>
</dbReference>
<dbReference type="Proteomes" id="UP000185744">
    <property type="component" value="Unassembled WGS sequence"/>
</dbReference>
<evidence type="ECO:0000256" key="1">
    <source>
        <dbReference type="ARBA" id="ARBA00007769"/>
    </source>
</evidence>
<dbReference type="FunFam" id="3.40.718.10:FF:000014">
    <property type="entry name" value="Isocitrate dehydrogenase (NAD(+))"/>
    <property type="match status" value="1"/>
</dbReference>
<organism evidence="4 5">
    <name type="scientific">Methanohalarchaeum thermophilum</name>
    <dbReference type="NCBI Taxonomy" id="1903181"/>
    <lineage>
        <taxon>Archaea</taxon>
        <taxon>Methanobacteriati</taxon>
        <taxon>Methanobacteriota</taxon>
        <taxon>Methanonatronarchaeia</taxon>
        <taxon>Methanonatronarchaeales</taxon>
        <taxon>Methanonatronarchaeaceae</taxon>
        <taxon>Candidatus Methanohalarchaeum</taxon>
    </lineage>
</organism>
<reference evidence="4" key="1">
    <citation type="submission" date="2016-12" db="EMBL/GenBank/DDBJ databases">
        <title>Discovery of methanogenic haloarchaea.</title>
        <authorList>
            <person name="Sorokin D.Y."/>
            <person name="Makarova K.S."/>
            <person name="Abbas B."/>
            <person name="Ferrer M."/>
            <person name="Golyshin P.N."/>
        </authorList>
    </citation>
    <scope>NUCLEOTIDE SEQUENCE [LARGE SCALE GENOMIC DNA]</scope>
    <source>
        <strain evidence="4">HMET1</strain>
    </source>
</reference>
<comment type="caution">
    <text evidence="4">The sequence shown here is derived from an EMBL/GenBank/DDBJ whole genome shotgun (WGS) entry which is preliminary data.</text>
</comment>
<feature type="domain" description="Isopropylmalate dehydrogenase-like" evidence="3">
    <location>
        <begin position="4"/>
        <end position="328"/>
    </location>
</feature>
<keyword evidence="5" id="KW-1185">Reference proteome</keyword>
<dbReference type="SUPFAM" id="SSF53659">
    <property type="entry name" value="Isocitrate/Isopropylmalate dehydrogenase-like"/>
    <property type="match status" value="1"/>
</dbReference>
<dbReference type="EMBL" id="MSDW01000001">
    <property type="protein sequence ID" value="OKY78595.1"/>
    <property type="molecule type" value="Genomic_DNA"/>
</dbReference>
<protein>
    <submittedName>
        <fullName evidence="4">Isocitrate/isopropylmalate dehydrogenase LeuB</fullName>
    </submittedName>
</protein>
<keyword evidence="2" id="KW-0560">Oxidoreductase</keyword>
<name>A0A1Q6DW51_METT1</name>
<dbReference type="InParanoid" id="A0A1Q6DW51"/>
<evidence type="ECO:0000259" key="3">
    <source>
        <dbReference type="SMART" id="SM01329"/>
    </source>
</evidence>
<dbReference type="GO" id="GO:0000287">
    <property type="term" value="F:magnesium ion binding"/>
    <property type="evidence" value="ECO:0007669"/>
    <property type="project" value="InterPro"/>
</dbReference>
<dbReference type="STRING" id="1903181.BTN85_1092"/>
<dbReference type="InterPro" id="IPR019818">
    <property type="entry name" value="IsoCit/isopropylmalate_DH_CS"/>
</dbReference>
<sequence length="332" mass="36320">MGYKITLIPGDGIGPEVVEAAVKVLRATDLKFDFEEVTAGQEAQEKKGTPLPEEVLDTIRKNKVALKGPITTPVGSGFRSVNVAIRQKLKLYANVRPTKSLPRIGRSNCDVVTVRENTEGLYSGVEHYCDEDKTAAETHCIITKKASERIAKFAFDYAKENNREKVTAIHKANIMKTTGSLFLNTAKEVSENYPEIEFEDRIVDNMAMQLVQKPERYDVLVTPNLFGDILSDLCAGLIGGLGVAPGGNIGDDLAVFEPIHGSAPKYAGQNKVNPTAEILTAVLMLKHLNEEETANKIYQAVKSAIKEGKKLTYDLGGDAGTQEFADYVIQKM</sequence>
<dbReference type="Pfam" id="PF00180">
    <property type="entry name" value="Iso_dh"/>
    <property type="match status" value="1"/>
</dbReference>
<dbReference type="PANTHER" id="PTHR11835:SF34">
    <property type="entry name" value="ISOCITRATE DEHYDROGENASE [NAD] SUBUNIT ALPHA, MITOCHONDRIAL"/>
    <property type="match status" value="1"/>
</dbReference>
<evidence type="ECO:0000313" key="4">
    <source>
        <dbReference type="EMBL" id="OKY78595.1"/>
    </source>
</evidence>
<evidence type="ECO:0000313" key="5">
    <source>
        <dbReference type="Proteomes" id="UP000185744"/>
    </source>
</evidence>
<dbReference type="PANTHER" id="PTHR11835">
    <property type="entry name" value="DECARBOXYLATING DEHYDROGENASES-ISOCITRATE, ISOPROPYLMALATE, TARTRATE"/>
    <property type="match status" value="1"/>
</dbReference>
<dbReference type="PROSITE" id="PS00470">
    <property type="entry name" value="IDH_IMDH"/>
    <property type="match status" value="1"/>
</dbReference>
<dbReference type="GO" id="GO:0006099">
    <property type="term" value="P:tricarboxylic acid cycle"/>
    <property type="evidence" value="ECO:0007669"/>
    <property type="project" value="TreeGrafter"/>
</dbReference>
<dbReference type="GO" id="GO:0051287">
    <property type="term" value="F:NAD binding"/>
    <property type="evidence" value="ECO:0007669"/>
    <property type="project" value="InterPro"/>
</dbReference>
<proteinExistence type="inferred from homology"/>
<comment type="similarity">
    <text evidence="1">Belongs to the isocitrate and isopropylmalate dehydrogenases family.</text>
</comment>
<accession>A0A1Q6DW51</accession>
<evidence type="ECO:0000256" key="2">
    <source>
        <dbReference type="ARBA" id="ARBA00023002"/>
    </source>
</evidence>
<dbReference type="InterPro" id="IPR024084">
    <property type="entry name" value="IsoPropMal-DH-like_dom"/>
</dbReference>
<dbReference type="AlphaFoldDB" id="A0A1Q6DW51"/>
<dbReference type="GO" id="GO:0006102">
    <property type="term" value="P:isocitrate metabolic process"/>
    <property type="evidence" value="ECO:0007669"/>
    <property type="project" value="TreeGrafter"/>
</dbReference>
<dbReference type="GO" id="GO:0004449">
    <property type="term" value="F:isocitrate dehydrogenase (NAD+) activity"/>
    <property type="evidence" value="ECO:0007669"/>
    <property type="project" value="TreeGrafter"/>
</dbReference>
<gene>
    <name evidence="4" type="ORF">BTN85_1092</name>
</gene>